<keyword evidence="3" id="KW-0539">Nucleus</keyword>
<evidence type="ECO:0000256" key="2">
    <source>
        <dbReference type="ARBA" id="ARBA00023125"/>
    </source>
</evidence>
<feature type="domain" description="PNT" evidence="5">
    <location>
        <begin position="208"/>
        <end position="293"/>
    </location>
</feature>
<gene>
    <name evidence="6" type="ORF">CHILSU_LOCUS7853</name>
</gene>
<reference evidence="6" key="1">
    <citation type="submission" date="2021-12" db="EMBL/GenBank/DDBJ databases">
        <authorList>
            <person name="King R."/>
        </authorList>
    </citation>
    <scope>NUCLEOTIDE SEQUENCE</scope>
</reference>
<comment type="subcellular location">
    <subcellularLocation>
        <location evidence="3">Nucleus</location>
    </subcellularLocation>
</comment>
<dbReference type="InterPro" id="IPR024668">
    <property type="entry name" value="GABP_asu_N"/>
</dbReference>
<evidence type="ECO:0000259" key="4">
    <source>
        <dbReference type="PROSITE" id="PS50061"/>
    </source>
</evidence>
<dbReference type="PROSITE" id="PS00346">
    <property type="entry name" value="ETS_DOMAIN_2"/>
    <property type="match status" value="1"/>
</dbReference>
<dbReference type="InterPro" id="IPR036390">
    <property type="entry name" value="WH_DNA-bd_sf"/>
</dbReference>
<evidence type="ECO:0008006" key="8">
    <source>
        <dbReference type="Google" id="ProtNLM"/>
    </source>
</evidence>
<evidence type="ECO:0000313" key="6">
    <source>
        <dbReference type="EMBL" id="CAH0689302.1"/>
    </source>
</evidence>
<dbReference type="Gene3D" id="1.10.150.50">
    <property type="entry name" value="Transcription Factor, Ets-1"/>
    <property type="match status" value="1"/>
</dbReference>
<evidence type="ECO:0000313" key="7">
    <source>
        <dbReference type="Proteomes" id="UP001153292"/>
    </source>
</evidence>
<dbReference type="PANTHER" id="PTHR11849:SF195">
    <property type="entry name" value="GA-BINDING PROTEIN ALPHA CHAIN"/>
    <property type="match status" value="1"/>
</dbReference>
<dbReference type="InterPro" id="IPR000418">
    <property type="entry name" value="Ets_dom"/>
</dbReference>
<dbReference type="Proteomes" id="UP001153292">
    <property type="component" value="Chromosome 29"/>
</dbReference>
<dbReference type="Pfam" id="PF00178">
    <property type="entry name" value="Ets"/>
    <property type="match status" value="1"/>
</dbReference>
<dbReference type="SUPFAM" id="SSF46785">
    <property type="entry name" value="Winged helix' DNA-binding domain"/>
    <property type="match status" value="1"/>
</dbReference>
<keyword evidence="7" id="KW-1185">Reference proteome</keyword>
<dbReference type="PROSITE" id="PS00345">
    <property type="entry name" value="ETS_DOMAIN_1"/>
    <property type="match status" value="1"/>
</dbReference>
<evidence type="ECO:0000259" key="5">
    <source>
        <dbReference type="PROSITE" id="PS51433"/>
    </source>
</evidence>
<dbReference type="SMART" id="SM00413">
    <property type="entry name" value="ETS"/>
    <property type="match status" value="1"/>
</dbReference>
<dbReference type="InterPro" id="IPR046328">
    <property type="entry name" value="ETS_fam"/>
</dbReference>
<organism evidence="6 7">
    <name type="scientific">Chilo suppressalis</name>
    <name type="common">Asiatic rice borer moth</name>
    <dbReference type="NCBI Taxonomy" id="168631"/>
    <lineage>
        <taxon>Eukaryota</taxon>
        <taxon>Metazoa</taxon>
        <taxon>Ecdysozoa</taxon>
        <taxon>Arthropoda</taxon>
        <taxon>Hexapoda</taxon>
        <taxon>Insecta</taxon>
        <taxon>Pterygota</taxon>
        <taxon>Neoptera</taxon>
        <taxon>Endopterygota</taxon>
        <taxon>Lepidoptera</taxon>
        <taxon>Glossata</taxon>
        <taxon>Ditrysia</taxon>
        <taxon>Pyraloidea</taxon>
        <taxon>Crambidae</taxon>
        <taxon>Crambinae</taxon>
        <taxon>Chilo</taxon>
    </lineage>
</organism>
<evidence type="ECO:0000256" key="3">
    <source>
        <dbReference type="RuleBase" id="RU004019"/>
    </source>
</evidence>
<dbReference type="Pfam" id="PF02198">
    <property type="entry name" value="SAM_PNT"/>
    <property type="match status" value="1"/>
</dbReference>
<dbReference type="PRINTS" id="PR00454">
    <property type="entry name" value="ETSDOMAIN"/>
</dbReference>
<dbReference type="PROSITE" id="PS50061">
    <property type="entry name" value="ETS_DOMAIN_3"/>
    <property type="match status" value="1"/>
</dbReference>
<keyword evidence="2 3" id="KW-0238">DNA-binding</keyword>
<dbReference type="Gene3D" id="1.10.10.10">
    <property type="entry name" value="Winged helix-like DNA-binding domain superfamily/Winged helix DNA-binding domain"/>
    <property type="match status" value="1"/>
</dbReference>
<proteinExistence type="inferred from homology"/>
<dbReference type="InterPro" id="IPR036388">
    <property type="entry name" value="WH-like_DNA-bd_sf"/>
</dbReference>
<evidence type="ECO:0000256" key="1">
    <source>
        <dbReference type="ARBA" id="ARBA00005562"/>
    </source>
</evidence>
<dbReference type="PANTHER" id="PTHR11849">
    <property type="entry name" value="ETS"/>
    <property type="match status" value="1"/>
</dbReference>
<accession>A0ABN8EEF3</accession>
<dbReference type="InterPro" id="IPR013761">
    <property type="entry name" value="SAM/pointed_sf"/>
</dbReference>
<protein>
    <recommendedName>
        <fullName evidence="8">ETS domain-containing protein</fullName>
    </recommendedName>
</protein>
<dbReference type="Gene3D" id="3.10.20.90">
    <property type="entry name" value="Phosphatidylinositol 3-kinase Catalytic Subunit, Chain A, domain 1"/>
    <property type="match status" value="1"/>
</dbReference>
<dbReference type="Pfam" id="PF11620">
    <property type="entry name" value="GABP-alpha"/>
    <property type="match status" value="1"/>
</dbReference>
<comment type="similarity">
    <text evidence="1 3">Belongs to the ETS family.</text>
</comment>
<name>A0ABN8EEF3_CHISP</name>
<dbReference type="InterPro" id="IPR003118">
    <property type="entry name" value="Pointed_dom"/>
</dbReference>
<feature type="domain" description="ETS" evidence="4">
    <location>
        <begin position="347"/>
        <end position="427"/>
    </location>
</feature>
<dbReference type="SUPFAM" id="SSF47769">
    <property type="entry name" value="SAM/Pointed domain"/>
    <property type="match status" value="1"/>
</dbReference>
<dbReference type="PROSITE" id="PS51433">
    <property type="entry name" value="PNT"/>
    <property type="match status" value="1"/>
</dbReference>
<dbReference type="EMBL" id="OU963922">
    <property type="protein sequence ID" value="CAH0689302.1"/>
    <property type="molecule type" value="Genomic_DNA"/>
</dbReference>
<sequence length="476" mass="54720">MEVTDLSDILNIRTVKMETEANGYDSVTEGEAPDSLATIPQYVTESDLGLMQAGTEILQTPLAVFDAADDDDTMQSNESNDEIIIQLMDIRTRLSKLRSMLEQRLGADLSDYTFWLQDAKMLENHKTLVEQCIRGEGVVQVNVQIRSAERKINILDVLKPDEEMLQLPQQNDQQYVEVEEESVPIPEEEEEECKEVEEPITHAAAVKWVVDPHFKADHRVKIPDDPRQWSVQHVKLWIQWAVRQFNLTGIKLSDWNMSGSQLCAINNVEFNDKVPSDPGDIFWTHFELLRKCKFIAVVQTDEHASHKDPLETPQSAIKKKPKQLILKSCEDDLATYITSRNGNNGQIQLWQFLLELLTSAEYYDVIRWHGDNGEFKLLEPERVARLWGARKHKPAMNYEKLSRALRYYYDGDMIAKVTGKRFVYKFVCDLQQLIGYDAGELSELVKEVHESKGSVDSYTWSHTRGNINAQKRDKSS</sequence>
<dbReference type="SMART" id="SM00251">
    <property type="entry name" value="SAM_PNT"/>
    <property type="match status" value="1"/>
</dbReference>